<organism evidence="2 3">
    <name type="scientific">Acrocarpospora pleiomorpha</name>
    <dbReference type="NCBI Taxonomy" id="90975"/>
    <lineage>
        <taxon>Bacteria</taxon>
        <taxon>Bacillati</taxon>
        <taxon>Actinomycetota</taxon>
        <taxon>Actinomycetes</taxon>
        <taxon>Streptosporangiales</taxon>
        <taxon>Streptosporangiaceae</taxon>
        <taxon>Acrocarpospora</taxon>
    </lineage>
</organism>
<reference evidence="2 3" key="1">
    <citation type="submission" date="2019-10" db="EMBL/GenBank/DDBJ databases">
        <title>Whole genome shotgun sequence of Acrocarpospora pleiomorpha NBRC 16267.</title>
        <authorList>
            <person name="Ichikawa N."/>
            <person name="Kimura A."/>
            <person name="Kitahashi Y."/>
            <person name="Komaki H."/>
            <person name="Oguchi A."/>
        </authorList>
    </citation>
    <scope>NUCLEOTIDE SEQUENCE [LARGE SCALE GENOMIC DNA]</scope>
    <source>
        <strain evidence="2 3">NBRC 16267</strain>
    </source>
</reference>
<dbReference type="GO" id="GO:0016020">
    <property type="term" value="C:membrane"/>
    <property type="evidence" value="ECO:0007669"/>
    <property type="project" value="TreeGrafter"/>
</dbReference>
<evidence type="ECO:0008006" key="4">
    <source>
        <dbReference type="Google" id="ProtNLM"/>
    </source>
</evidence>
<dbReference type="PANTHER" id="PTHR11040">
    <property type="entry name" value="ZINC/IRON TRANSPORTER"/>
    <property type="match status" value="1"/>
</dbReference>
<protein>
    <recommendedName>
        <fullName evidence="4">Zinc transporter ZupT</fullName>
    </recommendedName>
</protein>
<dbReference type="Proteomes" id="UP000377595">
    <property type="component" value="Unassembled WGS sequence"/>
</dbReference>
<dbReference type="GO" id="GO:0005385">
    <property type="term" value="F:zinc ion transmembrane transporter activity"/>
    <property type="evidence" value="ECO:0007669"/>
    <property type="project" value="TreeGrafter"/>
</dbReference>
<sequence>MEAGSSSGVAWVAVALVSLSTLGGAWMARRHSRRVTVWLAIASALMLVTALIDLLPDAWRESVEKGVPLWAMGVSIAVGFVVVTYFTRKEHAQVSGPGARHAPGLHRRVREWAGAALFGGLGTAAALTVHRAIEGATLALSASAVVVIALVVHSASEGLAMVALLDMAGQRLAPLLAVACVSPVVGMVIGTLSPVPGQVVPILLAVATGILLRTAILGVRLAASRHEDRRVPRRHVLTAAGVAATVALAISALQWIPGQPNLAEKQVLGRVMARPRTVPTPLRPSPTPFPLRDRRQLRAAFASGALSLAQVFARTDRLTLRTRVAWLLDGHPGYHHDHIADLLHVNGITPDHTVGDLNERQRARLLAKLS</sequence>
<feature type="transmembrane region" description="Helical" evidence="1">
    <location>
        <begin position="139"/>
        <end position="165"/>
    </location>
</feature>
<feature type="transmembrane region" description="Helical" evidence="1">
    <location>
        <begin position="112"/>
        <end position="133"/>
    </location>
</feature>
<evidence type="ECO:0000313" key="2">
    <source>
        <dbReference type="EMBL" id="GES19800.1"/>
    </source>
</evidence>
<dbReference type="RefSeq" id="WP_155344851.1">
    <property type="nucleotide sequence ID" value="NZ_BAAAHM010000023.1"/>
</dbReference>
<keyword evidence="1" id="KW-1133">Transmembrane helix</keyword>
<evidence type="ECO:0000256" key="1">
    <source>
        <dbReference type="SAM" id="Phobius"/>
    </source>
</evidence>
<keyword evidence="1" id="KW-0812">Transmembrane</keyword>
<dbReference type="OrthoDB" id="4226602at2"/>
<feature type="transmembrane region" description="Helical" evidence="1">
    <location>
        <begin position="235"/>
        <end position="256"/>
    </location>
</feature>
<dbReference type="PANTHER" id="PTHR11040:SF44">
    <property type="entry name" value="PROTEIN ZNTC-RELATED"/>
    <property type="match status" value="1"/>
</dbReference>
<dbReference type="EMBL" id="BLAF01000013">
    <property type="protein sequence ID" value="GES19800.1"/>
    <property type="molecule type" value="Genomic_DNA"/>
</dbReference>
<feature type="transmembrane region" description="Helical" evidence="1">
    <location>
        <begin position="35"/>
        <end position="55"/>
    </location>
</feature>
<keyword evidence="3" id="KW-1185">Reference proteome</keyword>
<proteinExistence type="predicted"/>
<dbReference type="AlphaFoldDB" id="A0A5M3XFI2"/>
<comment type="caution">
    <text evidence="2">The sequence shown here is derived from an EMBL/GenBank/DDBJ whole genome shotgun (WGS) entry which is preliminary data.</text>
</comment>
<feature type="transmembrane region" description="Helical" evidence="1">
    <location>
        <begin position="67"/>
        <end position="86"/>
    </location>
</feature>
<feature type="transmembrane region" description="Helical" evidence="1">
    <location>
        <begin position="172"/>
        <end position="193"/>
    </location>
</feature>
<accession>A0A5M3XFI2</accession>
<feature type="transmembrane region" description="Helical" evidence="1">
    <location>
        <begin position="199"/>
        <end position="223"/>
    </location>
</feature>
<feature type="transmembrane region" description="Helical" evidence="1">
    <location>
        <begin position="6"/>
        <end position="28"/>
    </location>
</feature>
<name>A0A5M3XFI2_9ACTN</name>
<evidence type="ECO:0000313" key="3">
    <source>
        <dbReference type="Proteomes" id="UP000377595"/>
    </source>
</evidence>
<dbReference type="Gene3D" id="1.10.8.50">
    <property type="match status" value="1"/>
</dbReference>
<gene>
    <name evidence="2" type="ORF">Aple_026960</name>
</gene>
<keyword evidence="1" id="KW-0472">Membrane</keyword>